<evidence type="ECO:0000256" key="6">
    <source>
        <dbReference type="ARBA" id="ARBA00022679"/>
    </source>
</evidence>
<dbReference type="InterPro" id="IPR003594">
    <property type="entry name" value="HATPase_dom"/>
</dbReference>
<dbReference type="Pfam" id="PF02518">
    <property type="entry name" value="HATPase_c"/>
    <property type="match status" value="1"/>
</dbReference>
<evidence type="ECO:0000313" key="20">
    <source>
        <dbReference type="Proteomes" id="UP000264294"/>
    </source>
</evidence>
<dbReference type="InterPro" id="IPR003660">
    <property type="entry name" value="HAMP_dom"/>
</dbReference>
<dbReference type="Gene3D" id="3.30.565.10">
    <property type="entry name" value="Histidine kinase-like ATPase, C-terminal domain"/>
    <property type="match status" value="1"/>
</dbReference>
<dbReference type="EMBL" id="JMQC01000008">
    <property type="protein sequence ID" value="KFN04631.1"/>
    <property type="molecule type" value="Genomic_DNA"/>
</dbReference>
<dbReference type="GO" id="GO:0000155">
    <property type="term" value="F:phosphorelay sensor kinase activity"/>
    <property type="evidence" value="ECO:0007669"/>
    <property type="project" value="InterPro"/>
</dbReference>
<evidence type="ECO:0000256" key="13">
    <source>
        <dbReference type="ARBA" id="ARBA00023136"/>
    </source>
</evidence>
<keyword evidence="5" id="KW-0597">Phosphoprotein</keyword>
<keyword evidence="6" id="KW-0808">Transferase</keyword>
<evidence type="ECO:0000256" key="8">
    <source>
        <dbReference type="ARBA" id="ARBA00022741"/>
    </source>
</evidence>
<dbReference type="InterPro" id="IPR036097">
    <property type="entry name" value="HisK_dim/P_sf"/>
</dbReference>
<evidence type="ECO:0000256" key="3">
    <source>
        <dbReference type="ARBA" id="ARBA00012438"/>
    </source>
</evidence>
<dbReference type="Proteomes" id="UP000029389">
    <property type="component" value="Unassembled WGS sequence"/>
</dbReference>
<dbReference type="SUPFAM" id="SSF55874">
    <property type="entry name" value="ATPase domain of HSP90 chaperone/DNA topoisomerase II/histidine kinase"/>
    <property type="match status" value="1"/>
</dbReference>
<comment type="caution">
    <text evidence="17">The sequence shown here is derived from an EMBL/GenBank/DDBJ whole genome shotgun (WGS) entry which is preliminary data.</text>
</comment>
<sequence length="385" mass="44969">MRNEAFDILKVIPKWKIIFWLLLAILLTPITELIIYRLVTSVIDSSLTLTELGKEFIRIIGYEKYRGLKESLWIMMISYLFLFSIFSSYVYIFYRHEKKLYYEDCIKKMIEEIRYIANGNFNHKVSILQHNYLEDLATGVNQIVEQLKVSIEEERQTEQAKSELITNVSHDLRTPLTSIVGYVNLIHHDNYRDEVELRHYIQVIYDKVTRLNMLMNDLFEYTRVQNKELSLNCVPIDIVELLGQLTVQFRMQVQEANIECRPSFPPQKLMVLADGDKLVRVFENLIINAITYGNDGEYIDMIAYESNNMIAIDITNYGQPIPSTDLPHIFERFYRVEKSRSTHTGGSGLGLAISKSIVELHNGKIEVYSDDEKTTFTVKLLPYKC</sequence>
<dbReference type="AlphaFoldDB" id="A0A090ZKD5"/>
<evidence type="ECO:0000256" key="14">
    <source>
        <dbReference type="SAM" id="Phobius"/>
    </source>
</evidence>
<dbReference type="STRING" id="1405.B7492_13810"/>
<dbReference type="InterPro" id="IPR036890">
    <property type="entry name" value="HATPase_C_sf"/>
</dbReference>
<organism evidence="17 19">
    <name type="scientific">Bacillus clarus</name>
    <dbReference type="NCBI Taxonomy" id="2338372"/>
    <lineage>
        <taxon>Bacteria</taxon>
        <taxon>Bacillati</taxon>
        <taxon>Bacillota</taxon>
        <taxon>Bacilli</taxon>
        <taxon>Bacillales</taxon>
        <taxon>Bacillaceae</taxon>
        <taxon>Bacillus</taxon>
        <taxon>Bacillus cereus group</taxon>
    </lineage>
</organism>
<keyword evidence="10" id="KW-0067">ATP-binding</keyword>
<proteinExistence type="predicted"/>
<dbReference type="InterPro" id="IPR004358">
    <property type="entry name" value="Sig_transdc_His_kin-like_C"/>
</dbReference>
<gene>
    <name evidence="18" type="ORF">D0U04_23500</name>
    <name evidence="17" type="ORF">DJ93_4998</name>
</gene>
<dbReference type="EC" id="2.7.13.3" evidence="3"/>
<dbReference type="CDD" id="cd06225">
    <property type="entry name" value="HAMP"/>
    <property type="match status" value="1"/>
</dbReference>
<dbReference type="FunFam" id="3.30.565.10:FF:000013">
    <property type="entry name" value="Two-component sensor histidine kinase"/>
    <property type="match status" value="1"/>
</dbReference>
<keyword evidence="20" id="KW-1185">Reference proteome</keyword>
<dbReference type="PROSITE" id="PS50109">
    <property type="entry name" value="HIS_KIN"/>
    <property type="match status" value="1"/>
</dbReference>
<dbReference type="InterPro" id="IPR003661">
    <property type="entry name" value="HisK_dim/P_dom"/>
</dbReference>
<evidence type="ECO:0000256" key="2">
    <source>
        <dbReference type="ARBA" id="ARBA00004651"/>
    </source>
</evidence>
<dbReference type="SMART" id="SM00388">
    <property type="entry name" value="HisKA"/>
    <property type="match status" value="1"/>
</dbReference>
<feature type="domain" description="HAMP" evidence="16">
    <location>
        <begin position="106"/>
        <end position="152"/>
    </location>
</feature>
<dbReference type="CDD" id="cd00082">
    <property type="entry name" value="HisKA"/>
    <property type="match status" value="1"/>
</dbReference>
<evidence type="ECO:0000259" key="16">
    <source>
        <dbReference type="PROSITE" id="PS50885"/>
    </source>
</evidence>
<dbReference type="PROSITE" id="PS50885">
    <property type="entry name" value="HAMP"/>
    <property type="match status" value="1"/>
</dbReference>
<comment type="subcellular location">
    <subcellularLocation>
        <location evidence="2">Cell membrane</location>
        <topology evidence="2">Multi-pass membrane protein</topology>
    </subcellularLocation>
</comment>
<dbReference type="EMBL" id="QVOD01000041">
    <property type="protein sequence ID" value="RFT63939.1"/>
    <property type="molecule type" value="Genomic_DNA"/>
</dbReference>
<evidence type="ECO:0000256" key="5">
    <source>
        <dbReference type="ARBA" id="ARBA00022553"/>
    </source>
</evidence>
<feature type="transmembrane region" description="Helical" evidence="14">
    <location>
        <begin position="17"/>
        <end position="39"/>
    </location>
</feature>
<comment type="catalytic activity">
    <reaction evidence="1">
        <text>ATP + protein L-histidine = ADP + protein N-phospho-L-histidine.</text>
        <dbReference type="EC" id="2.7.13.3"/>
    </reaction>
</comment>
<feature type="domain" description="Histidine kinase" evidence="15">
    <location>
        <begin position="167"/>
        <end position="384"/>
    </location>
</feature>
<dbReference type="Gene3D" id="1.10.287.130">
    <property type="match status" value="1"/>
</dbReference>
<evidence type="ECO:0000256" key="11">
    <source>
        <dbReference type="ARBA" id="ARBA00022989"/>
    </source>
</evidence>
<evidence type="ECO:0000313" key="17">
    <source>
        <dbReference type="EMBL" id="KFN04631.1"/>
    </source>
</evidence>
<protein>
    <recommendedName>
        <fullName evidence="3">histidine kinase</fullName>
        <ecNumber evidence="3">2.7.13.3</ecNumber>
    </recommendedName>
</protein>
<reference evidence="17 19" key="1">
    <citation type="submission" date="2014-04" db="EMBL/GenBank/DDBJ databases">
        <authorList>
            <person name="Bishop-Lilly K.A."/>
            <person name="Broomall S.M."/>
            <person name="Chain P.S."/>
            <person name="Chertkov O."/>
            <person name="Coyne S.R."/>
            <person name="Daligault H.E."/>
            <person name="Davenport K.W."/>
            <person name="Erkkila T."/>
            <person name="Frey K.G."/>
            <person name="Gibbons H.S."/>
            <person name="Gu W."/>
            <person name="Jaissle J."/>
            <person name="Johnson S.L."/>
            <person name="Koroleva G.I."/>
            <person name="Ladner J.T."/>
            <person name="Lo C.-C."/>
            <person name="Minogue T.D."/>
            <person name="Munk C."/>
            <person name="Palacios G.F."/>
            <person name="Redden C.L."/>
            <person name="Rosenzweig C.N."/>
            <person name="Scholz M.B."/>
            <person name="Teshima H."/>
            <person name="Xu Y."/>
        </authorList>
    </citation>
    <scope>NUCLEOTIDE SEQUENCE [LARGE SCALE GENOMIC DNA]</scope>
    <source>
        <strain evidence="17 19">BHP</strain>
    </source>
</reference>
<evidence type="ECO:0000256" key="4">
    <source>
        <dbReference type="ARBA" id="ARBA00022475"/>
    </source>
</evidence>
<dbReference type="InterPro" id="IPR050398">
    <property type="entry name" value="HssS/ArlS-like"/>
</dbReference>
<accession>A0A090ZKD5</accession>
<dbReference type="InterPro" id="IPR005467">
    <property type="entry name" value="His_kinase_dom"/>
</dbReference>
<keyword evidence="4" id="KW-1003">Cell membrane</keyword>
<keyword evidence="9 17" id="KW-0418">Kinase</keyword>
<dbReference type="FunFam" id="1.10.287.130:FF:000008">
    <property type="entry name" value="Two-component sensor histidine kinase"/>
    <property type="match status" value="1"/>
</dbReference>
<dbReference type="SUPFAM" id="SSF47384">
    <property type="entry name" value="Homodimeric domain of signal transducing histidine kinase"/>
    <property type="match status" value="1"/>
</dbReference>
<evidence type="ECO:0000256" key="1">
    <source>
        <dbReference type="ARBA" id="ARBA00000085"/>
    </source>
</evidence>
<dbReference type="PRINTS" id="PR00344">
    <property type="entry name" value="BCTRLSENSOR"/>
</dbReference>
<dbReference type="RefSeq" id="WP_042983786.1">
    <property type="nucleotide sequence ID" value="NZ_JMQC01000008.1"/>
</dbReference>
<dbReference type="Pfam" id="PF00512">
    <property type="entry name" value="HisKA"/>
    <property type="match status" value="1"/>
</dbReference>
<keyword evidence="13 14" id="KW-0472">Membrane</keyword>
<dbReference type="Proteomes" id="UP000264294">
    <property type="component" value="Unassembled WGS sequence"/>
</dbReference>
<dbReference type="PATRIC" id="fig|1405.8.peg.5148"/>
<evidence type="ECO:0000259" key="15">
    <source>
        <dbReference type="PROSITE" id="PS50109"/>
    </source>
</evidence>
<evidence type="ECO:0000256" key="12">
    <source>
        <dbReference type="ARBA" id="ARBA00023012"/>
    </source>
</evidence>
<keyword evidence="8" id="KW-0547">Nucleotide-binding</keyword>
<dbReference type="GO" id="GO:0005524">
    <property type="term" value="F:ATP binding"/>
    <property type="evidence" value="ECO:0007669"/>
    <property type="project" value="UniProtKB-KW"/>
</dbReference>
<evidence type="ECO:0000313" key="18">
    <source>
        <dbReference type="EMBL" id="RFT63939.1"/>
    </source>
</evidence>
<keyword evidence="7 14" id="KW-0812">Transmembrane</keyword>
<dbReference type="CDD" id="cd00075">
    <property type="entry name" value="HATPase"/>
    <property type="match status" value="1"/>
</dbReference>
<dbReference type="GO" id="GO:0005886">
    <property type="term" value="C:plasma membrane"/>
    <property type="evidence" value="ECO:0007669"/>
    <property type="project" value="UniProtKB-SubCell"/>
</dbReference>
<keyword evidence="12" id="KW-0902">Two-component regulatory system</keyword>
<evidence type="ECO:0000256" key="9">
    <source>
        <dbReference type="ARBA" id="ARBA00022777"/>
    </source>
</evidence>
<dbReference type="PANTHER" id="PTHR45528">
    <property type="entry name" value="SENSOR HISTIDINE KINASE CPXA"/>
    <property type="match status" value="1"/>
</dbReference>
<dbReference type="SMART" id="SM00387">
    <property type="entry name" value="HATPase_c"/>
    <property type="match status" value="1"/>
</dbReference>
<reference evidence="18 20" key="2">
    <citation type="submission" date="2018-08" db="EMBL/GenBank/DDBJ databases">
        <title>Bacillus clarus sp. nov. strain PS00077A.</title>
        <authorList>
            <person name="Mendez Acevedo M."/>
            <person name="Carroll L."/>
            <person name="Mukherjee M."/>
            <person name="Wiedmann M."/>
            <person name="Kovac J."/>
        </authorList>
    </citation>
    <scope>NUCLEOTIDE SEQUENCE [LARGE SCALE GENOMIC DNA]</scope>
    <source>
        <strain evidence="18 20">PS00077A</strain>
    </source>
</reference>
<dbReference type="PANTHER" id="PTHR45528:SF1">
    <property type="entry name" value="SENSOR HISTIDINE KINASE CPXA"/>
    <property type="match status" value="1"/>
</dbReference>
<evidence type="ECO:0000256" key="10">
    <source>
        <dbReference type="ARBA" id="ARBA00022840"/>
    </source>
</evidence>
<evidence type="ECO:0000313" key="19">
    <source>
        <dbReference type="Proteomes" id="UP000029389"/>
    </source>
</evidence>
<evidence type="ECO:0000256" key="7">
    <source>
        <dbReference type="ARBA" id="ARBA00022692"/>
    </source>
</evidence>
<keyword evidence="11 14" id="KW-1133">Transmembrane helix</keyword>
<name>A0A090ZKD5_9BACI</name>
<feature type="transmembrane region" description="Helical" evidence="14">
    <location>
        <begin position="72"/>
        <end position="94"/>
    </location>
</feature>